<feature type="transmembrane region" description="Helical" evidence="1">
    <location>
        <begin position="54"/>
        <end position="77"/>
    </location>
</feature>
<accession>A0A1F6VF98</accession>
<gene>
    <name evidence="2" type="ORF">A2738_02175</name>
</gene>
<evidence type="ECO:0000313" key="3">
    <source>
        <dbReference type="Proteomes" id="UP000178235"/>
    </source>
</evidence>
<dbReference type="Proteomes" id="UP000178235">
    <property type="component" value="Unassembled WGS sequence"/>
</dbReference>
<keyword evidence="1" id="KW-1133">Transmembrane helix</keyword>
<name>A0A1F6VF98_9BACT</name>
<sequence length="160" mass="19076">MLNKFWKWYEKNYRVIASLTALLFLLQIVHLYWLSTDIVFFKLFRHAFWDPGNFWTTVIALVDYTEIPAIITSSILYIHQYRTNKENRFHSILFLLLINSQWLHLFWITDEVVVAQFTGTALVAIPIWLSWCAIVIDYLELPVIYDTIKKAFLSLKKKVV</sequence>
<feature type="transmembrane region" description="Helical" evidence="1">
    <location>
        <begin position="114"/>
        <end position="139"/>
    </location>
</feature>
<keyword evidence="1" id="KW-0472">Membrane</keyword>
<keyword evidence="1" id="KW-0812">Transmembrane</keyword>
<protein>
    <submittedName>
        <fullName evidence="2">Uncharacterized protein</fullName>
    </submittedName>
</protein>
<organism evidence="2 3">
    <name type="scientific">Candidatus Nomurabacteria bacterium RIFCSPHIGHO2_01_FULL_42_15</name>
    <dbReference type="NCBI Taxonomy" id="1801742"/>
    <lineage>
        <taxon>Bacteria</taxon>
        <taxon>Candidatus Nomuraibacteriota</taxon>
    </lineage>
</organism>
<proteinExistence type="predicted"/>
<evidence type="ECO:0000256" key="1">
    <source>
        <dbReference type="SAM" id="Phobius"/>
    </source>
</evidence>
<dbReference type="AlphaFoldDB" id="A0A1F6VF98"/>
<feature type="transmembrane region" description="Helical" evidence="1">
    <location>
        <begin position="12"/>
        <end position="34"/>
    </location>
</feature>
<reference evidence="2 3" key="1">
    <citation type="journal article" date="2016" name="Nat. Commun.">
        <title>Thousands of microbial genomes shed light on interconnected biogeochemical processes in an aquifer system.</title>
        <authorList>
            <person name="Anantharaman K."/>
            <person name="Brown C.T."/>
            <person name="Hug L.A."/>
            <person name="Sharon I."/>
            <person name="Castelle C.J."/>
            <person name="Probst A.J."/>
            <person name="Thomas B.C."/>
            <person name="Singh A."/>
            <person name="Wilkins M.J."/>
            <person name="Karaoz U."/>
            <person name="Brodie E.L."/>
            <person name="Williams K.H."/>
            <person name="Hubbard S.S."/>
            <person name="Banfield J.F."/>
        </authorList>
    </citation>
    <scope>NUCLEOTIDE SEQUENCE [LARGE SCALE GENOMIC DNA]</scope>
</reference>
<feature type="transmembrane region" description="Helical" evidence="1">
    <location>
        <begin position="89"/>
        <end position="108"/>
    </location>
</feature>
<evidence type="ECO:0000313" key="2">
    <source>
        <dbReference type="EMBL" id="OGI68249.1"/>
    </source>
</evidence>
<comment type="caution">
    <text evidence="2">The sequence shown here is derived from an EMBL/GenBank/DDBJ whole genome shotgun (WGS) entry which is preliminary data.</text>
</comment>
<dbReference type="EMBL" id="MFTS01000004">
    <property type="protein sequence ID" value="OGI68249.1"/>
    <property type="molecule type" value="Genomic_DNA"/>
</dbReference>